<sequence length="295" mass="31086">MLGRSERESGAHARLAAQIAKWHGADGLPAGTGADDLLDLGSTTSTLATVASIDDLAAVMHIGHPAQPSHDLERALLAASPSLVVTSAVAVPAQWVWVGRPGQATGSVVVDEAGMRDCRHVLRTLGANPRLVPSRTALDERIALSGRDGTLVVERSEIPAGWAEIPGSEQLSAGAPIWYGLVEARRPAPVVEGQAQVWFAFGPRDDHRGSLQQTLSVIAESGIDMQHLRSHRSLAGPHIFFSSFSCPDASVLSSLVTELAARDVAHRVLAVLPGRDFLPGPDALVPQWAPEHVGS</sequence>
<dbReference type="EMBL" id="MAQA01000014">
    <property type="protein sequence ID" value="OCI31705.1"/>
    <property type="molecule type" value="Genomic_DNA"/>
</dbReference>
<dbReference type="OrthoDB" id="3770172at2"/>
<protein>
    <submittedName>
        <fullName evidence="1">Uncharacterized protein</fullName>
    </submittedName>
</protein>
<dbReference type="AlphaFoldDB" id="A0A161YJ37"/>
<dbReference type="STRING" id="43678.OJAG_09630"/>
<keyword evidence="4" id="KW-1185">Reference proteome</keyword>
<dbReference type="Proteomes" id="UP000076447">
    <property type="component" value="Unassembled WGS sequence"/>
</dbReference>
<organism evidence="1 3">
    <name type="scientific">Oerskovia enterophila</name>
    <dbReference type="NCBI Taxonomy" id="43678"/>
    <lineage>
        <taxon>Bacteria</taxon>
        <taxon>Bacillati</taxon>
        <taxon>Actinomycetota</taxon>
        <taxon>Actinomycetes</taxon>
        <taxon>Micrococcales</taxon>
        <taxon>Cellulomonadaceae</taxon>
        <taxon>Oerskovia</taxon>
    </lineage>
</organism>
<proteinExistence type="predicted"/>
<dbReference type="Proteomes" id="UP000093412">
    <property type="component" value="Unassembled WGS sequence"/>
</dbReference>
<evidence type="ECO:0000313" key="2">
    <source>
        <dbReference type="EMBL" id="OCI31705.1"/>
    </source>
</evidence>
<name>A0A161YJ37_9CELL</name>
<evidence type="ECO:0000313" key="4">
    <source>
        <dbReference type="Proteomes" id="UP000093412"/>
    </source>
</evidence>
<reference evidence="1 3" key="1">
    <citation type="submission" date="2016-01" db="EMBL/GenBank/DDBJ databases">
        <title>Genome sequence of Oerskovia enterophila VJag, an agar and cellulose degrading bacterium.</title>
        <authorList>
            <person name="Poehlein A."/>
            <person name="Jag V."/>
            <person name="Bengelsdorf F."/>
            <person name="Duerre P."/>
            <person name="Daniel R."/>
        </authorList>
    </citation>
    <scope>NUCLEOTIDE SEQUENCE [LARGE SCALE GENOMIC DNA]</scope>
    <source>
        <strain evidence="1 3">VJag</strain>
    </source>
</reference>
<accession>A0A161YJ37</accession>
<evidence type="ECO:0000313" key="1">
    <source>
        <dbReference type="EMBL" id="KZM36328.1"/>
    </source>
</evidence>
<reference evidence="2 4" key="2">
    <citation type="submission" date="2016-06" db="EMBL/GenBank/DDBJ databases">
        <title>Genome sequence of Oerskovia enterophila DSM 43852.</title>
        <authorList>
            <person name="Poehlein A."/>
            <person name="Jag V."/>
            <person name="Bengelsdorf F.R."/>
            <person name="Daniel R."/>
            <person name="Duerre P."/>
        </authorList>
    </citation>
    <scope>NUCLEOTIDE SEQUENCE [LARGE SCALE GENOMIC DNA]</scope>
    <source>
        <strain evidence="2 4">DSM 43852</strain>
    </source>
</reference>
<dbReference type="RefSeq" id="WP_056654578.1">
    <property type="nucleotide sequence ID" value="NZ_LRIE01000054.1"/>
</dbReference>
<gene>
    <name evidence="2" type="ORF">OERS_15340</name>
    <name evidence="1" type="ORF">OJAG_09630</name>
</gene>
<evidence type="ECO:0000313" key="3">
    <source>
        <dbReference type="Proteomes" id="UP000076447"/>
    </source>
</evidence>
<dbReference type="CDD" id="cd02116">
    <property type="entry name" value="ACT"/>
    <property type="match status" value="1"/>
</dbReference>
<dbReference type="EMBL" id="LRIE01000054">
    <property type="protein sequence ID" value="KZM36328.1"/>
    <property type="molecule type" value="Genomic_DNA"/>
</dbReference>
<comment type="caution">
    <text evidence="1">The sequence shown here is derived from an EMBL/GenBank/DDBJ whole genome shotgun (WGS) entry which is preliminary data.</text>
</comment>
<dbReference type="PATRIC" id="fig|43678.3.peg.1007"/>